<dbReference type="OrthoDB" id="5522265at2"/>
<proteinExistence type="predicted"/>
<feature type="binding site" evidence="2">
    <location>
        <begin position="110"/>
        <end position="111"/>
    </location>
    <ligand>
        <name>S-adenosyl-L-methionine</name>
        <dbReference type="ChEBI" id="CHEBI:59789"/>
    </ligand>
</feature>
<evidence type="ECO:0000313" key="5">
    <source>
        <dbReference type="EMBL" id="KKI50971.1"/>
    </source>
</evidence>
<dbReference type="Gene3D" id="3.40.50.150">
    <property type="entry name" value="Vaccinia Virus protein VP39"/>
    <property type="match status" value="1"/>
</dbReference>
<feature type="binding site" evidence="1">
    <location>
        <position position="19"/>
    </location>
    <ligand>
        <name>Zn(2+)</name>
        <dbReference type="ChEBI" id="CHEBI:29105"/>
    </ligand>
</feature>
<dbReference type="InterPro" id="IPR016718">
    <property type="entry name" value="rRNA_m1G-MeTrfase_A_prd"/>
</dbReference>
<feature type="binding site" evidence="1">
    <location>
        <position position="36"/>
    </location>
    <ligand>
        <name>Zn(2+)</name>
        <dbReference type="ChEBI" id="CHEBI:29105"/>
    </ligand>
</feature>
<dbReference type="Pfam" id="PF13649">
    <property type="entry name" value="Methyltransf_25"/>
    <property type="match status" value="1"/>
</dbReference>
<dbReference type="GO" id="GO:0008168">
    <property type="term" value="F:methyltransferase activity"/>
    <property type="evidence" value="ECO:0007669"/>
    <property type="project" value="UniProtKB-KW"/>
</dbReference>
<keyword evidence="5" id="KW-0808">Transferase</keyword>
<dbReference type="STRING" id="270498.CHK_1358"/>
<dbReference type="InterPro" id="IPR048647">
    <property type="entry name" value="RlmA_N"/>
</dbReference>
<feature type="binding site" evidence="1">
    <location>
        <position position="40"/>
    </location>
    <ligand>
        <name>Zn(2+)</name>
        <dbReference type="ChEBI" id="CHEBI:29105"/>
    </ligand>
</feature>
<evidence type="ECO:0000313" key="6">
    <source>
        <dbReference type="Proteomes" id="UP000034076"/>
    </source>
</evidence>
<dbReference type="InterPro" id="IPR041698">
    <property type="entry name" value="Methyltransf_25"/>
</dbReference>
<dbReference type="CDD" id="cd02440">
    <property type="entry name" value="AdoMet_MTases"/>
    <property type="match status" value="1"/>
</dbReference>
<keyword evidence="1" id="KW-0862">Zinc</keyword>
<evidence type="ECO:0000256" key="2">
    <source>
        <dbReference type="PIRSR" id="PIRSR018249-2"/>
    </source>
</evidence>
<evidence type="ECO:0000256" key="1">
    <source>
        <dbReference type="PIRSR" id="PIRSR018249-1"/>
    </source>
</evidence>
<dbReference type="EMBL" id="LAYJ01000088">
    <property type="protein sequence ID" value="KKI50971.1"/>
    <property type="molecule type" value="Genomic_DNA"/>
</dbReference>
<dbReference type="Proteomes" id="UP000034076">
    <property type="component" value="Unassembled WGS sequence"/>
</dbReference>
<dbReference type="Pfam" id="PF21302">
    <property type="entry name" value="Zn_ribbon_RlmA"/>
    <property type="match status" value="1"/>
</dbReference>
<feature type="domain" description="Methyltransferase" evidence="3">
    <location>
        <begin position="104"/>
        <end position="186"/>
    </location>
</feature>
<dbReference type="InterPro" id="IPR029063">
    <property type="entry name" value="SAM-dependent_MTases_sf"/>
</dbReference>
<gene>
    <name evidence="5" type="ORF">CHK_1358</name>
</gene>
<evidence type="ECO:0000259" key="4">
    <source>
        <dbReference type="Pfam" id="PF21302"/>
    </source>
</evidence>
<keyword evidence="1" id="KW-0479">Metal-binding</keyword>
<accession>A0A0M2NJ22</accession>
<evidence type="ECO:0000259" key="3">
    <source>
        <dbReference type="Pfam" id="PF13649"/>
    </source>
</evidence>
<dbReference type="SUPFAM" id="SSF53335">
    <property type="entry name" value="S-adenosyl-L-methionine-dependent methyltransferases"/>
    <property type="match status" value="1"/>
</dbReference>
<keyword evidence="2" id="KW-0949">S-adenosyl-L-methionine</keyword>
<name>A0A0M2NJ22_9FIRM</name>
<dbReference type="RefSeq" id="WP_046443249.1">
    <property type="nucleotide sequence ID" value="NZ_LAYJ01000088.1"/>
</dbReference>
<feature type="binding site" evidence="2">
    <location>
        <position position="197"/>
    </location>
    <ligand>
        <name>S-adenosyl-L-methionine</name>
        <dbReference type="ChEBI" id="CHEBI:59789"/>
    </ligand>
</feature>
<keyword evidence="5" id="KW-0489">Methyltransferase</keyword>
<feature type="domain" description="23S rRNA (guanine(745)-N(1))-methyltransferase N-terminal" evidence="4">
    <location>
        <begin position="18"/>
        <end position="57"/>
    </location>
</feature>
<feature type="binding site" evidence="1">
    <location>
        <position position="22"/>
    </location>
    <ligand>
        <name>Zn(2+)</name>
        <dbReference type="ChEBI" id="CHEBI:29105"/>
    </ligand>
</feature>
<dbReference type="AlphaFoldDB" id="A0A0M2NJ22"/>
<organism evidence="5 6">
    <name type="scientific">Christensenella hongkongensis</name>
    <dbReference type="NCBI Taxonomy" id="270498"/>
    <lineage>
        <taxon>Bacteria</taxon>
        <taxon>Bacillati</taxon>
        <taxon>Bacillota</taxon>
        <taxon>Clostridia</taxon>
        <taxon>Christensenellales</taxon>
        <taxon>Christensenellaceae</taxon>
        <taxon>Christensenella</taxon>
    </lineage>
</organism>
<dbReference type="GO" id="GO:0032259">
    <property type="term" value="P:methylation"/>
    <property type="evidence" value="ECO:0007669"/>
    <property type="project" value="UniProtKB-KW"/>
</dbReference>
<feature type="binding site" evidence="2">
    <location>
        <position position="80"/>
    </location>
    <ligand>
        <name>S-adenosyl-L-methionine</name>
        <dbReference type="ChEBI" id="CHEBI:59789"/>
    </ligand>
</feature>
<dbReference type="GO" id="GO:0046872">
    <property type="term" value="F:metal ion binding"/>
    <property type="evidence" value="ECO:0007669"/>
    <property type="project" value="UniProtKB-KW"/>
</dbReference>
<protein>
    <submittedName>
        <fullName evidence="5">Ribosomal RNA large subunit methyltransferase A</fullName>
    </submittedName>
</protein>
<sequence>MKISTVVKQFDGSGHVLRCPLCKGNLMPVSTGSFVCSNGHCFDLSSKGYLNLIPHQNQSKIKYDGALFESRSLVFNDGFYAPVVSQLLDALQKHGQEKSPLTMLDAGSGEGYYSLALKKALPDVDVYAVDNSRDAALLAARRSREVKWIVADLAELPVKDHCVDLLLNILTPANYNEFMRVLAPGGILLKIVPGDSYLQEIRNCIKSGLHRKTYSNQKVLDYFYAHTKLLEQKKISYRLPVDRRQLEAFFRMTPMTFGIDAGPLDCGGVTHITIDLILLAGTHPSE</sequence>
<dbReference type="PIRSF" id="PIRSF018249">
    <property type="entry name" value="MyrA_prd"/>
    <property type="match status" value="1"/>
</dbReference>
<comment type="caution">
    <text evidence="5">The sequence shown here is derived from an EMBL/GenBank/DDBJ whole genome shotgun (WGS) entry which is preliminary data.</text>
</comment>
<keyword evidence="6" id="KW-1185">Reference proteome</keyword>
<reference evidence="5 6" key="1">
    <citation type="submission" date="2015-04" db="EMBL/GenBank/DDBJ databases">
        <title>Draft genome sequence of bacteremic isolate Catabacter hongkongensis type strain HKU16T.</title>
        <authorList>
            <person name="Lau S.K."/>
            <person name="Teng J.L."/>
            <person name="Huang Y."/>
            <person name="Curreem S.O."/>
            <person name="Tsui S.K."/>
            <person name="Woo P.C."/>
        </authorList>
    </citation>
    <scope>NUCLEOTIDE SEQUENCE [LARGE SCALE GENOMIC DNA]</scope>
    <source>
        <strain evidence="5 6">HKU16</strain>
    </source>
</reference>